<dbReference type="EMBL" id="JAPMSZ010000009">
    <property type="protein sequence ID" value="KAJ5092141.1"/>
    <property type="molecule type" value="Genomic_DNA"/>
</dbReference>
<evidence type="ECO:0000313" key="1">
    <source>
        <dbReference type="EMBL" id="KAJ5092141.1"/>
    </source>
</evidence>
<protein>
    <submittedName>
        <fullName evidence="1">Uncharacterized protein</fullName>
    </submittedName>
</protein>
<organism evidence="1 2">
    <name type="scientific">Penicillium alfredii</name>
    <dbReference type="NCBI Taxonomy" id="1506179"/>
    <lineage>
        <taxon>Eukaryota</taxon>
        <taxon>Fungi</taxon>
        <taxon>Dikarya</taxon>
        <taxon>Ascomycota</taxon>
        <taxon>Pezizomycotina</taxon>
        <taxon>Eurotiomycetes</taxon>
        <taxon>Eurotiomycetidae</taxon>
        <taxon>Eurotiales</taxon>
        <taxon>Aspergillaceae</taxon>
        <taxon>Penicillium</taxon>
    </lineage>
</organism>
<keyword evidence="2" id="KW-1185">Reference proteome</keyword>
<reference evidence="1" key="2">
    <citation type="journal article" date="2023" name="IMA Fungus">
        <title>Comparative genomic study of the Penicillium genus elucidates a diverse pangenome and 15 lateral gene transfer events.</title>
        <authorList>
            <person name="Petersen C."/>
            <person name="Sorensen T."/>
            <person name="Nielsen M.R."/>
            <person name="Sondergaard T.E."/>
            <person name="Sorensen J.L."/>
            <person name="Fitzpatrick D.A."/>
            <person name="Frisvad J.C."/>
            <person name="Nielsen K.L."/>
        </authorList>
    </citation>
    <scope>NUCLEOTIDE SEQUENCE</scope>
    <source>
        <strain evidence="1">IBT 34128</strain>
    </source>
</reference>
<reference evidence="1" key="1">
    <citation type="submission" date="2022-11" db="EMBL/GenBank/DDBJ databases">
        <authorList>
            <person name="Petersen C."/>
        </authorList>
    </citation>
    <scope>NUCLEOTIDE SEQUENCE</scope>
    <source>
        <strain evidence="1">IBT 34128</strain>
    </source>
</reference>
<comment type="caution">
    <text evidence="1">The sequence shown here is derived from an EMBL/GenBank/DDBJ whole genome shotgun (WGS) entry which is preliminary data.</text>
</comment>
<sequence length="14" mass="1709">MSDSDYNRPAKRRL</sequence>
<accession>A0A9W9F271</accession>
<evidence type="ECO:0000313" key="2">
    <source>
        <dbReference type="Proteomes" id="UP001141434"/>
    </source>
</evidence>
<gene>
    <name evidence="1" type="ORF">NUU61_007011</name>
</gene>
<proteinExistence type="predicted"/>
<name>A0A9W9F271_9EURO</name>
<dbReference type="Proteomes" id="UP001141434">
    <property type="component" value="Unassembled WGS sequence"/>
</dbReference>